<dbReference type="InterPro" id="IPR012675">
    <property type="entry name" value="Beta-grasp_dom_sf"/>
</dbReference>
<accession>A0ABD3PLN4</accession>
<keyword evidence="1" id="KW-0408">Iron</keyword>
<dbReference type="Gene3D" id="3.10.20.30">
    <property type="match status" value="1"/>
</dbReference>
<dbReference type="EMBL" id="JALLAZ020000722">
    <property type="protein sequence ID" value="KAL3788554.1"/>
    <property type="molecule type" value="Genomic_DNA"/>
</dbReference>
<evidence type="ECO:0000256" key="3">
    <source>
        <dbReference type="SAM" id="MobiDB-lite"/>
    </source>
</evidence>
<dbReference type="AlphaFoldDB" id="A0ABD3PLN4"/>
<dbReference type="Proteomes" id="UP001530315">
    <property type="component" value="Unassembled WGS sequence"/>
</dbReference>
<keyword evidence="1" id="KW-0479">Metal-binding</keyword>
<proteinExistence type="predicted"/>
<reference evidence="4 5" key="1">
    <citation type="submission" date="2024-10" db="EMBL/GenBank/DDBJ databases">
        <title>Updated reference genomes for cyclostephanoid diatoms.</title>
        <authorList>
            <person name="Roberts W.R."/>
            <person name="Alverson A.J."/>
        </authorList>
    </citation>
    <scope>NUCLEOTIDE SEQUENCE [LARGE SCALE GENOMIC DNA]</scope>
    <source>
        <strain evidence="4 5">AJA276-08</strain>
    </source>
</reference>
<gene>
    <name evidence="4" type="ORF">ACHAW5_009400</name>
</gene>
<keyword evidence="1" id="KW-0001">2Fe-2S</keyword>
<dbReference type="InterPro" id="IPR036010">
    <property type="entry name" value="2Fe-2S_ferredoxin-like_sf"/>
</dbReference>
<sequence>MTLDLGDDDEGYPVQIHHQGHSATIFVRRDEPILQALERQSLFSNRYRDWGEEEEDGGGESTTARGASSSSSSLALSHIPHECRRGNCLTCSSRIAPSSDVRHVLANVNNGLSPTVASELAGSGFVLTCCSYVTGPGVVLELDQNDQVWDMVYQRRICNDADSKLLAMEAQARLLRRVDESNVGKWKRKLEENWDGGDVMDAVEI</sequence>
<dbReference type="SUPFAM" id="SSF54292">
    <property type="entry name" value="2Fe-2S ferredoxin-like"/>
    <property type="match status" value="1"/>
</dbReference>
<keyword evidence="2" id="KW-0411">Iron-sulfur</keyword>
<feature type="region of interest" description="Disordered" evidence="3">
    <location>
        <begin position="48"/>
        <end position="71"/>
    </location>
</feature>
<protein>
    <recommendedName>
        <fullName evidence="6">2Fe-2S ferredoxin-type domain-containing protein</fullName>
    </recommendedName>
</protein>
<dbReference type="InterPro" id="IPR001041">
    <property type="entry name" value="2Fe-2S_ferredoxin-type"/>
</dbReference>
<dbReference type="CDD" id="cd00207">
    <property type="entry name" value="fer2"/>
    <property type="match status" value="1"/>
</dbReference>
<comment type="caution">
    <text evidence="4">The sequence shown here is derived from an EMBL/GenBank/DDBJ whole genome shotgun (WGS) entry which is preliminary data.</text>
</comment>
<evidence type="ECO:0000256" key="2">
    <source>
        <dbReference type="ARBA" id="ARBA00023014"/>
    </source>
</evidence>
<keyword evidence="5" id="KW-1185">Reference proteome</keyword>
<evidence type="ECO:0000313" key="5">
    <source>
        <dbReference type="Proteomes" id="UP001530315"/>
    </source>
</evidence>
<organism evidence="4 5">
    <name type="scientific">Stephanodiscus triporus</name>
    <dbReference type="NCBI Taxonomy" id="2934178"/>
    <lineage>
        <taxon>Eukaryota</taxon>
        <taxon>Sar</taxon>
        <taxon>Stramenopiles</taxon>
        <taxon>Ochrophyta</taxon>
        <taxon>Bacillariophyta</taxon>
        <taxon>Coscinodiscophyceae</taxon>
        <taxon>Thalassiosirophycidae</taxon>
        <taxon>Stephanodiscales</taxon>
        <taxon>Stephanodiscaceae</taxon>
        <taxon>Stephanodiscus</taxon>
    </lineage>
</organism>
<evidence type="ECO:0000313" key="4">
    <source>
        <dbReference type="EMBL" id="KAL3788554.1"/>
    </source>
</evidence>
<evidence type="ECO:0000256" key="1">
    <source>
        <dbReference type="ARBA" id="ARBA00022714"/>
    </source>
</evidence>
<dbReference type="GO" id="GO:0051537">
    <property type="term" value="F:2 iron, 2 sulfur cluster binding"/>
    <property type="evidence" value="ECO:0007669"/>
    <property type="project" value="UniProtKB-KW"/>
</dbReference>
<name>A0ABD3PLN4_9STRA</name>
<evidence type="ECO:0008006" key="6">
    <source>
        <dbReference type="Google" id="ProtNLM"/>
    </source>
</evidence>